<dbReference type="Gene3D" id="3.20.20.300">
    <property type="entry name" value="Glycoside hydrolase, family 3, N-terminal domain"/>
    <property type="match status" value="1"/>
</dbReference>
<comment type="caution">
    <text evidence="7">The sequence shown here is derived from an EMBL/GenBank/DDBJ whole genome shotgun (WGS) entry which is preliminary data.</text>
</comment>
<organism evidence="7 8">
    <name type="scientific">Sparassis crispa</name>
    <dbReference type="NCBI Taxonomy" id="139825"/>
    <lineage>
        <taxon>Eukaryota</taxon>
        <taxon>Fungi</taxon>
        <taxon>Dikarya</taxon>
        <taxon>Basidiomycota</taxon>
        <taxon>Agaricomycotina</taxon>
        <taxon>Agaricomycetes</taxon>
        <taxon>Polyporales</taxon>
        <taxon>Sparassidaceae</taxon>
        <taxon>Sparassis</taxon>
    </lineage>
</organism>
<evidence type="ECO:0000256" key="4">
    <source>
        <dbReference type="ARBA" id="ARBA00022801"/>
    </source>
</evidence>
<evidence type="ECO:0000256" key="2">
    <source>
        <dbReference type="ARBA" id="ARBA00005336"/>
    </source>
</evidence>
<dbReference type="GO" id="GO:0009251">
    <property type="term" value="P:glucan catabolic process"/>
    <property type="evidence" value="ECO:0007669"/>
    <property type="project" value="TreeGrafter"/>
</dbReference>
<dbReference type="AlphaFoldDB" id="A0A401GL95"/>
<feature type="domain" description="PA14" evidence="6">
    <location>
        <begin position="414"/>
        <end position="578"/>
    </location>
</feature>
<name>A0A401GL95_9APHY</name>
<dbReference type="STRING" id="139825.A0A401GL95"/>
<dbReference type="SUPFAM" id="SSF51445">
    <property type="entry name" value="(Trans)glycosidases"/>
    <property type="match status" value="1"/>
</dbReference>
<dbReference type="InterPro" id="IPR037524">
    <property type="entry name" value="PA14/GLEYA"/>
</dbReference>
<dbReference type="InParanoid" id="A0A401GL95"/>
<gene>
    <name evidence="7" type="ORF">SCP_0413110</name>
</gene>
<dbReference type="InterPro" id="IPR036881">
    <property type="entry name" value="Glyco_hydro_3_C_sf"/>
</dbReference>
<evidence type="ECO:0000313" key="7">
    <source>
        <dbReference type="EMBL" id="GBE82924.1"/>
    </source>
</evidence>
<evidence type="ECO:0000256" key="3">
    <source>
        <dbReference type="ARBA" id="ARBA00012744"/>
    </source>
</evidence>
<evidence type="ECO:0000256" key="1">
    <source>
        <dbReference type="ARBA" id="ARBA00000448"/>
    </source>
</evidence>
<dbReference type="FunFam" id="2.60.40.10:FF:000495">
    <property type="entry name" value="Periplasmic beta-glucosidase"/>
    <property type="match status" value="1"/>
</dbReference>
<dbReference type="PRINTS" id="PR00133">
    <property type="entry name" value="GLHYDRLASE3"/>
</dbReference>
<dbReference type="PROSITE" id="PS51820">
    <property type="entry name" value="PA14"/>
    <property type="match status" value="1"/>
</dbReference>
<keyword evidence="5" id="KW-0326">Glycosidase</keyword>
<evidence type="ECO:0000313" key="8">
    <source>
        <dbReference type="Proteomes" id="UP000287166"/>
    </source>
</evidence>
<dbReference type="GeneID" id="38779841"/>
<dbReference type="Proteomes" id="UP000287166">
    <property type="component" value="Unassembled WGS sequence"/>
</dbReference>
<comment type="catalytic activity">
    <reaction evidence="1">
        <text>Hydrolysis of terminal, non-reducing beta-D-glucosyl residues with release of beta-D-glucose.</text>
        <dbReference type="EC" id="3.2.1.21"/>
    </reaction>
</comment>
<dbReference type="InterPro" id="IPR002772">
    <property type="entry name" value="Glyco_hydro_3_C"/>
</dbReference>
<evidence type="ECO:0000256" key="5">
    <source>
        <dbReference type="ARBA" id="ARBA00023295"/>
    </source>
</evidence>
<dbReference type="InterPro" id="IPR026891">
    <property type="entry name" value="Fn3-like"/>
</dbReference>
<dbReference type="InterPro" id="IPR050288">
    <property type="entry name" value="Cellulose_deg_GH3"/>
</dbReference>
<dbReference type="PANTHER" id="PTHR42715">
    <property type="entry name" value="BETA-GLUCOSIDASE"/>
    <property type="match status" value="1"/>
</dbReference>
<dbReference type="EMBL" id="BFAD01000004">
    <property type="protein sequence ID" value="GBE82924.1"/>
    <property type="molecule type" value="Genomic_DNA"/>
</dbReference>
<dbReference type="Pfam" id="PF14310">
    <property type="entry name" value="Fn3-like"/>
    <property type="match status" value="1"/>
</dbReference>
<dbReference type="SMART" id="SM01217">
    <property type="entry name" value="Fn3_like"/>
    <property type="match status" value="1"/>
</dbReference>
<dbReference type="Gene3D" id="2.60.40.10">
    <property type="entry name" value="Immunoglobulins"/>
    <property type="match status" value="1"/>
</dbReference>
<dbReference type="OrthoDB" id="47059at2759"/>
<dbReference type="InterPro" id="IPR011658">
    <property type="entry name" value="PA14_dom"/>
</dbReference>
<dbReference type="PANTHER" id="PTHR42715:SF27">
    <property type="entry name" value="BETA-GLUCOSIDASE-RELATED"/>
    <property type="match status" value="1"/>
</dbReference>
<comment type="similarity">
    <text evidence="2">Belongs to the glycosyl hydrolase 3 family.</text>
</comment>
<dbReference type="Pfam" id="PF00933">
    <property type="entry name" value="Glyco_hydro_3"/>
    <property type="match status" value="1"/>
</dbReference>
<protein>
    <recommendedName>
        <fullName evidence="3">beta-glucosidase</fullName>
        <ecNumber evidence="3">3.2.1.21</ecNumber>
    </recommendedName>
</protein>
<keyword evidence="8" id="KW-1185">Reference proteome</keyword>
<dbReference type="InterPro" id="IPR001764">
    <property type="entry name" value="Glyco_hydro_3_N"/>
</dbReference>
<dbReference type="Gene3D" id="3.40.50.1700">
    <property type="entry name" value="Glycoside hydrolase family 3 C-terminal domain"/>
    <property type="match status" value="1"/>
</dbReference>
<keyword evidence="4" id="KW-0378">Hydrolase</keyword>
<dbReference type="RefSeq" id="XP_027613837.1">
    <property type="nucleotide sequence ID" value="XM_027758036.1"/>
</dbReference>
<dbReference type="InterPro" id="IPR017853">
    <property type="entry name" value="GH"/>
</dbReference>
<dbReference type="SUPFAM" id="SSF52279">
    <property type="entry name" value="Beta-D-glucan exohydrolase, C-terminal domain"/>
    <property type="match status" value="1"/>
</dbReference>
<dbReference type="Pfam" id="PF07691">
    <property type="entry name" value="PA14"/>
    <property type="match status" value="1"/>
</dbReference>
<accession>A0A401GL95</accession>
<dbReference type="Pfam" id="PF01915">
    <property type="entry name" value="Glyco_hydro_3_C"/>
    <property type="match status" value="1"/>
</dbReference>
<dbReference type="EC" id="3.2.1.21" evidence="3"/>
<reference evidence="7 8" key="1">
    <citation type="journal article" date="2018" name="Sci. Rep.">
        <title>Genome sequence of the cauliflower mushroom Sparassis crispa (Hanabiratake) and its association with beneficial usage.</title>
        <authorList>
            <person name="Kiyama R."/>
            <person name="Furutani Y."/>
            <person name="Kawaguchi K."/>
            <person name="Nakanishi T."/>
        </authorList>
    </citation>
    <scope>NUCLEOTIDE SEQUENCE [LARGE SCALE GENOMIC DNA]</scope>
</reference>
<dbReference type="GO" id="GO:0008422">
    <property type="term" value="F:beta-glucosidase activity"/>
    <property type="evidence" value="ECO:0007669"/>
    <property type="project" value="UniProtKB-EC"/>
</dbReference>
<dbReference type="InterPro" id="IPR036962">
    <property type="entry name" value="Glyco_hydro_3_N_sf"/>
</dbReference>
<dbReference type="Gene3D" id="2.60.120.260">
    <property type="entry name" value="Galactose-binding domain-like"/>
    <property type="match status" value="1"/>
</dbReference>
<sequence>MPPSDFANVDLADVVDQLTTDEAILLTAGVGFWHTHAIPRLNVPALKVSDGPNGIRGNHFFMGTPAKCLPSATALGATFDPDLLHDVGLKLLAQEAKLKGASVLLGPTCNTQRSPLGGRSFESFSEDPHLSGMIAASYVKGVQEGGIAGCIKHFVGNDKEDDRMAYDSIMSERALREIYLMPFMLAEKYAKPWSFMTAYNRVNGTHVSENPKIIRDILRNEWGSDATVMSDWFGVYSIDHAINAGLDLEMPGTNKWRTLDLMNRSIQSRKIMRRTVKERAAKVLQLVQKCARAAPEILDGDGLERTVDTPEEKALMRHLATQSIVLLKNDKGVLPLKPKEQNLKKIAIVGGNAKALVLSGGGSAALKPSFFTTPHDGIVAALGEVDKNVEITYCEGARAYMQMPSLDYDIFTDKGQRGWIGSFYSHESDNSMTPLSEPLVDRYIDETRIFFSTSYDERLTKRWTLKLKGQLKPRPYDCQFEFGLLSAGRARLYVDGKLLVDNWTKQRRGSAFFGSGSEEEKGIYPLKAGIAHSILVEYCNVRAPADDDLDEMLMDSNPGVRLGGAEVEDPDALMERAVKLASEADAVVAVVGLNADWETEGYDRTTLALPQRTDELVSRVAQVNARTIVVTQSGSSITMPWVDQVPAIVHAWYLGNSTGEAIGDVLTGKVNPSGRLSLTFAKRLEDFPSHGHFHSENGKVRYAEDLFVGYKHFHHRKIEPLFPFGYGLSYTTFQYSDLKLSKPAVFNGEFELTASVTVTNTGTVAGSDIVQLYVTLPSTSELTHPPLMLKKFAKVKNLAPGKRISIVLELDKYAVSYWEDRISRWVVETGEYLVRIGKSSAPKDLGLAATFTVEKGFEWNGL</sequence>
<dbReference type="FunCoup" id="A0A401GL95">
    <property type="interactions" value="34"/>
</dbReference>
<dbReference type="SUPFAM" id="SSF56988">
    <property type="entry name" value="Anthrax protective antigen"/>
    <property type="match status" value="1"/>
</dbReference>
<dbReference type="InterPro" id="IPR013783">
    <property type="entry name" value="Ig-like_fold"/>
</dbReference>
<proteinExistence type="inferred from homology"/>
<evidence type="ECO:0000259" key="6">
    <source>
        <dbReference type="PROSITE" id="PS51820"/>
    </source>
</evidence>